<dbReference type="OrthoDB" id="21615at2759"/>
<comment type="similarity">
    <text evidence="2">Belongs to the HIBADH-related family. 3-hydroxyisobutyrate dehydrogenase subfamily.</text>
</comment>
<comment type="pathway">
    <text evidence="1">Amino-acid degradation; L-valine degradation.</text>
</comment>
<dbReference type="EC" id="1.1.1.31" evidence="3"/>
<keyword evidence="6" id="KW-0520">NAD</keyword>
<dbReference type="InterPro" id="IPR029154">
    <property type="entry name" value="HIBADH-like_NADP-bd"/>
</dbReference>
<dbReference type="EMBL" id="LASV01000732">
    <property type="protein sequence ID" value="KKA16903.1"/>
    <property type="molecule type" value="Genomic_DNA"/>
</dbReference>
<dbReference type="STRING" id="1408163.A0A0F4YGY6"/>
<dbReference type="Gene3D" id="3.40.50.720">
    <property type="entry name" value="NAD(P)-binding Rossmann-like Domain"/>
    <property type="match status" value="1"/>
</dbReference>
<evidence type="ECO:0000313" key="11">
    <source>
        <dbReference type="EMBL" id="KKA16903.1"/>
    </source>
</evidence>
<organism evidence="11 12">
    <name type="scientific">Rasamsonia emersonii (strain ATCC 16479 / CBS 393.64 / IMI 116815)</name>
    <dbReference type="NCBI Taxonomy" id="1408163"/>
    <lineage>
        <taxon>Eukaryota</taxon>
        <taxon>Fungi</taxon>
        <taxon>Dikarya</taxon>
        <taxon>Ascomycota</taxon>
        <taxon>Pezizomycotina</taxon>
        <taxon>Eurotiomycetes</taxon>
        <taxon>Eurotiomycetidae</taxon>
        <taxon>Eurotiales</taxon>
        <taxon>Trichocomaceae</taxon>
        <taxon>Rasamsonia</taxon>
    </lineage>
</organism>
<reference evidence="11 12" key="1">
    <citation type="submission" date="2015-04" db="EMBL/GenBank/DDBJ databases">
        <authorList>
            <person name="Heijne W.H."/>
            <person name="Fedorova N.D."/>
            <person name="Nierman W.C."/>
            <person name="Vollebregt A.W."/>
            <person name="Zhao Z."/>
            <person name="Wu L."/>
            <person name="Kumar M."/>
            <person name="Stam H."/>
            <person name="van den Berg M.A."/>
            <person name="Pel H.J."/>
        </authorList>
    </citation>
    <scope>NUCLEOTIDE SEQUENCE [LARGE SCALE GENOMIC DNA]</scope>
    <source>
        <strain evidence="11 12">CBS 393.64</strain>
    </source>
</reference>
<sequence length="858" mass="94459">MATAIPFPPPPSSDPHVYVTISALEGGHLTLPEKLFVTDADPDKRSTVPSLSFLIQHPNKQNENQNQNQKSGFDKIVFDLGIKRDLSAYHPAMHSHIANRQPVLTRPDVADSLRQGGLDPASDIDYVILSHVHWDHVGTPGDFLQATFVLGPGTLRLLEQGAPPHYPKEIFDSGMLPRERVWEMPCTSSPGSTSSKEDGYVGDKARAFQGREWRPLCTSSNDSGNEILFPAVIDLFNDSSLYLIDSPGHLYGHMNLLARIGPTKWVYLGGDCCHDPRILTGEKDIALYDDGRGGLRSVHVDTDGARRTLERIRRFTNNQRGGLDGSVEIEIEVIVAHDAVWRERNRHRFFSEEVVIISVLQMYRINNNTLFRSVPYFPAFSPTVGFALTIDIHHLPKSGKPQPHRRSIVGNMTSFLASQLDYRGEDTNQLGRNIYLGRYSREFNFSPRHRPRQYMYLCMDLLQRNILYSTLPYLIIINRVKENNGNGYSRQDDRVHRYADTSSILISLHSTYLSICLGVMGYPMAINLRTKLGPEYKLLICDVSSDALHKFQDEMQEKKTGPVEVVANGFEAVKAADLVITMLPGTPAVQAVYLDPSTGILAGVKDAAAAAADSPRRKIIMECGTIETATILEVARATKDTASALSSGWTLTFVDAPVSGGPMGAQAGTLTFMVGVDSASNANNHTFNAVKSVLSHMGKAENIFLCGEVGAGTAFKIINNYLSAITSLAASEALNIGVKMGLDPKLLTDVINTSGGQCWVTSKSNPVPGVQDNVPSSRNYEGGFRIELCKKVLGMGSQLAEMVGARTILDKPTLAAFEEAAADPRYAGKDARVVYKWLNESIRTYLIYLQVDISNNQM</sequence>
<evidence type="ECO:0000313" key="12">
    <source>
        <dbReference type="Proteomes" id="UP000053958"/>
    </source>
</evidence>
<evidence type="ECO:0000259" key="10">
    <source>
        <dbReference type="Pfam" id="PF14833"/>
    </source>
</evidence>
<dbReference type="GO" id="GO:0050661">
    <property type="term" value="F:NADP binding"/>
    <property type="evidence" value="ECO:0007669"/>
    <property type="project" value="InterPro"/>
</dbReference>
<dbReference type="InterPro" id="IPR006115">
    <property type="entry name" value="6PGDH_NADP-bd"/>
</dbReference>
<evidence type="ECO:0000256" key="7">
    <source>
        <dbReference type="ARBA" id="ARBA00049197"/>
    </source>
</evidence>
<dbReference type="AlphaFoldDB" id="A0A0F4YGY6"/>
<dbReference type="SUPFAM" id="SSF56281">
    <property type="entry name" value="Metallo-hydrolase/oxidoreductase"/>
    <property type="match status" value="1"/>
</dbReference>
<keyword evidence="12" id="KW-1185">Reference proteome</keyword>
<keyword evidence="4" id="KW-0101">Branched-chain amino acid catabolism</keyword>
<proteinExistence type="inferred from homology"/>
<dbReference type="InterPro" id="IPR036866">
    <property type="entry name" value="RibonucZ/Hydroxyglut_hydro"/>
</dbReference>
<evidence type="ECO:0000256" key="1">
    <source>
        <dbReference type="ARBA" id="ARBA00005109"/>
    </source>
</evidence>
<feature type="domain" description="3-hydroxyisobutyrate dehydrogenase-like NAD-binding" evidence="10">
    <location>
        <begin position="710"/>
        <end position="834"/>
    </location>
</feature>
<protein>
    <recommendedName>
        <fullName evidence="3">3-hydroxyisobutyrate dehydrogenase</fullName>
        <ecNumber evidence="3">1.1.1.31</ecNumber>
    </recommendedName>
</protein>
<dbReference type="Gene3D" id="3.60.15.10">
    <property type="entry name" value="Ribonuclease Z/Hydroxyacylglutathione hydrolase-like"/>
    <property type="match status" value="1"/>
</dbReference>
<feature type="domain" description="Metallo-beta-lactamase" evidence="8">
    <location>
        <begin position="121"/>
        <end position="149"/>
    </location>
</feature>
<dbReference type="Pfam" id="PF14833">
    <property type="entry name" value="NAD_binding_11"/>
    <property type="match status" value="1"/>
</dbReference>
<evidence type="ECO:0000256" key="4">
    <source>
        <dbReference type="ARBA" id="ARBA00022456"/>
    </source>
</evidence>
<dbReference type="Pfam" id="PF03446">
    <property type="entry name" value="NAD_binding_2"/>
    <property type="match status" value="1"/>
</dbReference>
<dbReference type="PANTHER" id="PTHR22981">
    <property type="entry name" value="3-HYDROXYISOBUTYRATE DEHYDROGENASE-RELATED"/>
    <property type="match status" value="1"/>
</dbReference>
<dbReference type="GO" id="GO:0006574">
    <property type="term" value="P:L-valine catabolic process"/>
    <property type="evidence" value="ECO:0007669"/>
    <property type="project" value="TreeGrafter"/>
</dbReference>
<dbReference type="RefSeq" id="XP_013323515.1">
    <property type="nucleotide sequence ID" value="XM_013468061.1"/>
</dbReference>
<evidence type="ECO:0000259" key="8">
    <source>
        <dbReference type="Pfam" id="PF00753"/>
    </source>
</evidence>
<dbReference type="InterPro" id="IPR036291">
    <property type="entry name" value="NAD(P)-bd_dom_sf"/>
</dbReference>
<gene>
    <name evidence="11" type="ORF">T310_9517</name>
</gene>
<dbReference type="SUPFAM" id="SSF48179">
    <property type="entry name" value="6-phosphogluconate dehydrogenase C-terminal domain-like"/>
    <property type="match status" value="1"/>
</dbReference>
<evidence type="ECO:0000259" key="9">
    <source>
        <dbReference type="Pfam" id="PF03446"/>
    </source>
</evidence>
<feature type="domain" description="6-phosphogluconate dehydrogenase NADP-binding" evidence="9">
    <location>
        <begin position="515"/>
        <end position="704"/>
    </location>
</feature>
<dbReference type="InterPro" id="IPR008927">
    <property type="entry name" value="6-PGluconate_DH-like_C_sf"/>
</dbReference>
<dbReference type="Gene3D" id="1.10.1040.10">
    <property type="entry name" value="N-(1-d-carboxylethyl)-l-norvaline Dehydrogenase, domain 2"/>
    <property type="match status" value="1"/>
</dbReference>
<comment type="catalytic activity">
    <reaction evidence="7">
        <text>3-hydroxy-2-methylpropanoate + NAD(+) = 2-methyl-3-oxopropanoate + NADH + H(+)</text>
        <dbReference type="Rhea" id="RHEA:17681"/>
        <dbReference type="ChEBI" id="CHEBI:11805"/>
        <dbReference type="ChEBI" id="CHEBI:15378"/>
        <dbReference type="ChEBI" id="CHEBI:57540"/>
        <dbReference type="ChEBI" id="CHEBI:57700"/>
        <dbReference type="ChEBI" id="CHEBI:57945"/>
        <dbReference type="EC" id="1.1.1.31"/>
    </reaction>
</comment>
<dbReference type="GeneID" id="25321450"/>
<evidence type="ECO:0000256" key="2">
    <source>
        <dbReference type="ARBA" id="ARBA00006013"/>
    </source>
</evidence>
<dbReference type="InterPro" id="IPR001279">
    <property type="entry name" value="Metallo-B-lactamas"/>
</dbReference>
<dbReference type="InterPro" id="IPR013328">
    <property type="entry name" value="6PGD_dom2"/>
</dbReference>
<dbReference type="GO" id="GO:0008442">
    <property type="term" value="F:3-hydroxyisobutyrate dehydrogenase activity"/>
    <property type="evidence" value="ECO:0007669"/>
    <property type="project" value="UniProtKB-EC"/>
</dbReference>
<evidence type="ECO:0000256" key="6">
    <source>
        <dbReference type="ARBA" id="ARBA00023027"/>
    </source>
</evidence>
<comment type="caution">
    <text evidence="11">The sequence shown here is derived from an EMBL/GenBank/DDBJ whole genome shotgun (WGS) entry which is preliminary data.</text>
</comment>
<dbReference type="FunFam" id="1.10.1040.10:FF:000056">
    <property type="entry name" value="3-hydroxyisobutyrate dehydrogenase a"/>
    <property type="match status" value="1"/>
</dbReference>
<accession>A0A0F4YGY6</accession>
<dbReference type="SUPFAM" id="SSF51735">
    <property type="entry name" value="NAD(P)-binding Rossmann-fold domains"/>
    <property type="match status" value="1"/>
</dbReference>
<name>A0A0F4YGY6_RASE3</name>
<dbReference type="PANTHER" id="PTHR22981:SF7">
    <property type="entry name" value="3-HYDROXYISOBUTYRATE DEHYDROGENASE, MITOCHONDRIAL"/>
    <property type="match status" value="1"/>
</dbReference>
<dbReference type="Proteomes" id="UP000053958">
    <property type="component" value="Unassembled WGS sequence"/>
</dbReference>
<dbReference type="CDD" id="cd07730">
    <property type="entry name" value="metallo-hydrolase-like_MBL-fold"/>
    <property type="match status" value="1"/>
</dbReference>
<dbReference type="GO" id="GO:0005739">
    <property type="term" value="C:mitochondrion"/>
    <property type="evidence" value="ECO:0007669"/>
    <property type="project" value="TreeGrafter"/>
</dbReference>
<evidence type="ECO:0000256" key="3">
    <source>
        <dbReference type="ARBA" id="ARBA00012991"/>
    </source>
</evidence>
<keyword evidence="5" id="KW-0560">Oxidoreductase</keyword>
<dbReference type="GO" id="GO:0051287">
    <property type="term" value="F:NAD binding"/>
    <property type="evidence" value="ECO:0007669"/>
    <property type="project" value="InterPro"/>
</dbReference>
<dbReference type="Pfam" id="PF00753">
    <property type="entry name" value="Lactamase_B"/>
    <property type="match status" value="1"/>
</dbReference>
<evidence type="ECO:0000256" key="5">
    <source>
        <dbReference type="ARBA" id="ARBA00023002"/>
    </source>
</evidence>